<keyword evidence="4" id="KW-1185">Reference proteome</keyword>
<gene>
    <name evidence="3" type="primary">PAPD7_3</name>
    <name evidence="3" type="ORF">E2C01_069570</name>
</gene>
<evidence type="ECO:0000259" key="2">
    <source>
        <dbReference type="Pfam" id="PF22600"/>
    </source>
</evidence>
<comment type="caution">
    <text evidence="3">The sequence shown here is derived from an EMBL/GenBank/DDBJ whole genome shotgun (WGS) entry which is preliminary data.</text>
</comment>
<feature type="compositionally biased region" description="Low complexity" evidence="1">
    <location>
        <begin position="299"/>
        <end position="312"/>
    </location>
</feature>
<name>A0A5B7HZQ5_PORTR</name>
<feature type="compositionally biased region" description="Basic and acidic residues" evidence="1">
    <location>
        <begin position="191"/>
        <end position="205"/>
    </location>
</feature>
<feature type="compositionally biased region" description="Basic and acidic residues" evidence="1">
    <location>
        <begin position="265"/>
        <end position="291"/>
    </location>
</feature>
<dbReference type="GO" id="GO:0031499">
    <property type="term" value="C:TRAMP complex"/>
    <property type="evidence" value="ECO:0007669"/>
    <property type="project" value="TreeGrafter"/>
</dbReference>
<organism evidence="3 4">
    <name type="scientific">Portunus trituberculatus</name>
    <name type="common">Swimming crab</name>
    <name type="synonym">Neptunus trituberculatus</name>
    <dbReference type="NCBI Taxonomy" id="210409"/>
    <lineage>
        <taxon>Eukaryota</taxon>
        <taxon>Metazoa</taxon>
        <taxon>Ecdysozoa</taxon>
        <taxon>Arthropoda</taxon>
        <taxon>Crustacea</taxon>
        <taxon>Multicrustacea</taxon>
        <taxon>Malacostraca</taxon>
        <taxon>Eumalacostraca</taxon>
        <taxon>Eucarida</taxon>
        <taxon>Decapoda</taxon>
        <taxon>Pleocyemata</taxon>
        <taxon>Brachyura</taxon>
        <taxon>Eubrachyura</taxon>
        <taxon>Portunoidea</taxon>
        <taxon>Portunidae</taxon>
        <taxon>Portuninae</taxon>
        <taxon>Portunus</taxon>
    </lineage>
</organism>
<dbReference type="OrthoDB" id="273917at2759"/>
<dbReference type="Proteomes" id="UP000324222">
    <property type="component" value="Unassembled WGS sequence"/>
</dbReference>
<dbReference type="InterPro" id="IPR054708">
    <property type="entry name" value="MTPAP-like_central"/>
</dbReference>
<evidence type="ECO:0000256" key="1">
    <source>
        <dbReference type="SAM" id="MobiDB-lite"/>
    </source>
</evidence>
<dbReference type="PANTHER" id="PTHR23092">
    <property type="entry name" value="POLY(A) RNA POLYMERASE"/>
    <property type="match status" value="1"/>
</dbReference>
<feature type="compositionally biased region" description="Acidic residues" evidence="1">
    <location>
        <begin position="345"/>
        <end position="355"/>
    </location>
</feature>
<dbReference type="Gene3D" id="3.30.460.10">
    <property type="entry name" value="Beta Polymerase, domain 2"/>
    <property type="match status" value="1"/>
</dbReference>
<dbReference type="Gene3D" id="1.10.1410.10">
    <property type="match status" value="1"/>
</dbReference>
<dbReference type="EMBL" id="VSRR010040545">
    <property type="protein sequence ID" value="MPC75186.1"/>
    <property type="molecule type" value="Genomic_DNA"/>
</dbReference>
<protein>
    <submittedName>
        <fullName evidence="3">Non-canonical poly(A) RNA polymerase PAPD7</fullName>
    </submittedName>
</protein>
<dbReference type="SUPFAM" id="SSF81301">
    <property type="entry name" value="Nucleotidyltransferase"/>
    <property type="match status" value="1"/>
</dbReference>
<evidence type="ECO:0000313" key="4">
    <source>
        <dbReference type="Proteomes" id="UP000324222"/>
    </source>
</evidence>
<dbReference type="GO" id="GO:0031123">
    <property type="term" value="P:RNA 3'-end processing"/>
    <property type="evidence" value="ECO:0007669"/>
    <property type="project" value="TreeGrafter"/>
</dbReference>
<proteinExistence type="predicted"/>
<accession>A0A5B7HZQ5</accession>
<evidence type="ECO:0000313" key="3">
    <source>
        <dbReference type="EMBL" id="MPC75186.1"/>
    </source>
</evidence>
<reference evidence="3 4" key="1">
    <citation type="submission" date="2019-05" db="EMBL/GenBank/DDBJ databases">
        <title>Another draft genome of Portunus trituberculatus and its Hox gene families provides insights of decapod evolution.</title>
        <authorList>
            <person name="Jeong J.-H."/>
            <person name="Song I."/>
            <person name="Kim S."/>
            <person name="Choi T."/>
            <person name="Kim D."/>
            <person name="Ryu S."/>
            <person name="Kim W."/>
        </authorList>
    </citation>
    <scope>NUCLEOTIDE SEQUENCE [LARGE SCALE GENOMIC DNA]</scope>
    <source>
        <tissue evidence="3">Muscle</tissue>
    </source>
</reference>
<feature type="compositionally biased region" description="Basic and acidic residues" evidence="1">
    <location>
        <begin position="212"/>
        <end position="233"/>
    </location>
</feature>
<dbReference type="InterPro" id="IPR043519">
    <property type="entry name" value="NT_sf"/>
</dbReference>
<dbReference type="GO" id="GO:0003729">
    <property type="term" value="F:mRNA binding"/>
    <property type="evidence" value="ECO:0007669"/>
    <property type="project" value="TreeGrafter"/>
</dbReference>
<sequence>MSNIGSTYVVANCSSVRLSPIVSLREHMVYNKHIKETKSEYPALSTLEILSHQSIVMEADSDLDEEPKKTCCFSWVRCCCISKLCRRLTKPNQPQKLAVSLPHERPMLRNTTTPRLLHSLPTVRRKRKKTVVSTTTPPFSGFTSPIVAGVVWKRKFACSGEQSESIDEQEMNEPFNNITETNNVVEEEQEKDSNSSHLNDEHEAESTAILLNERERTEEMQGHQSTTREEQTQKKKKNRKKAQNNEEIQTIVVAEEESRTTLPEQKVEQEREREHSGKQDKPAERTQEGKKKSASQNTESAPAELPLVPEEAPTIDTVAVPTITGEEPVTGVELQGAEHHRNEEQEQEEGMEIDEEKNLGEKDTEEEEKVTIVEVACTPPPWQRPQPSYNGSLQALAQEVLDFHRWAGGSEAESQRRMCLVEDVRNAVGVLWPAARVEVTGSLANGLYLPDSDVDLTLVGQWPPSPPPLLVLRDALLQQGVALPASLKVLEKTSPSG</sequence>
<dbReference type="Pfam" id="PF22600">
    <property type="entry name" value="MTPAP-like_central"/>
    <property type="match status" value="1"/>
</dbReference>
<dbReference type="GO" id="GO:0043634">
    <property type="term" value="P:polyadenylation-dependent ncRNA catabolic process"/>
    <property type="evidence" value="ECO:0007669"/>
    <property type="project" value="TreeGrafter"/>
</dbReference>
<feature type="region of interest" description="Disordered" evidence="1">
    <location>
        <begin position="185"/>
        <end position="313"/>
    </location>
</feature>
<dbReference type="AlphaFoldDB" id="A0A5B7HZQ5"/>
<dbReference type="PANTHER" id="PTHR23092:SF15">
    <property type="entry name" value="INACTIVE NON-CANONICAL POLY(A) RNA POLYMERASE PROTEIN TRF4-2-RELATED"/>
    <property type="match status" value="1"/>
</dbReference>
<feature type="region of interest" description="Disordered" evidence="1">
    <location>
        <begin position="328"/>
        <end position="367"/>
    </location>
</feature>
<dbReference type="GO" id="GO:1990817">
    <property type="term" value="F:poly(A) RNA polymerase activity"/>
    <property type="evidence" value="ECO:0007669"/>
    <property type="project" value="InterPro"/>
</dbReference>
<dbReference type="InterPro" id="IPR045862">
    <property type="entry name" value="Trf4-like"/>
</dbReference>
<dbReference type="GO" id="GO:0005730">
    <property type="term" value="C:nucleolus"/>
    <property type="evidence" value="ECO:0007669"/>
    <property type="project" value="TreeGrafter"/>
</dbReference>
<feature type="domain" description="Poly(A) RNA polymerase mitochondrial-like central palm" evidence="2">
    <location>
        <begin position="398"/>
        <end position="459"/>
    </location>
</feature>